<evidence type="ECO:0000256" key="4">
    <source>
        <dbReference type="ARBA" id="ARBA00012926"/>
    </source>
</evidence>
<dbReference type="GO" id="GO:0003994">
    <property type="term" value="F:aconitate hydratase activity"/>
    <property type="evidence" value="ECO:0007669"/>
    <property type="project" value="UniProtKB-EC"/>
</dbReference>
<comment type="similarity">
    <text evidence="3">Belongs to the aconitase/IPM isomerase family.</text>
</comment>
<evidence type="ECO:0000256" key="9">
    <source>
        <dbReference type="ARBA" id="ARBA00023004"/>
    </source>
</evidence>
<dbReference type="GO" id="GO:0006099">
    <property type="term" value="P:tricarboxylic acid cycle"/>
    <property type="evidence" value="ECO:0007669"/>
    <property type="project" value="UniProtKB-KW"/>
</dbReference>
<evidence type="ECO:0000313" key="18">
    <source>
        <dbReference type="EMBL" id="MEN7548280.1"/>
    </source>
</evidence>
<dbReference type="InterPro" id="IPR018136">
    <property type="entry name" value="Aconitase_4Fe-4S_BS"/>
</dbReference>
<reference evidence="18 19" key="1">
    <citation type="submission" date="2024-04" db="EMBL/GenBank/DDBJ databases">
        <title>Novel genus in family Flammeovirgaceae.</title>
        <authorList>
            <person name="Nguyen T.H."/>
            <person name="Vuong T.Q."/>
            <person name="Le H."/>
            <person name="Kim S.-G."/>
        </authorList>
    </citation>
    <scope>NUCLEOTIDE SEQUENCE [LARGE SCALE GENOMIC DNA]</scope>
    <source>
        <strain evidence="18 19">JCM 23209</strain>
    </source>
</reference>
<keyword evidence="10" id="KW-0411">Iron-sulfur</keyword>
<protein>
    <recommendedName>
        <fullName evidence="5">Aconitate hydratase A</fullName>
        <ecNumber evidence="4">4.2.1.3</ecNumber>
    </recommendedName>
    <alternativeName>
        <fullName evidence="13">Citrate hydro-lyase</fullName>
    </alternativeName>
    <alternativeName>
        <fullName evidence="15">Iron-responsive protein-like</fullName>
    </alternativeName>
    <alternativeName>
        <fullName evidence="14">RNA-binding protein</fullName>
    </alternativeName>
</protein>
<dbReference type="NCBIfam" id="TIGR01340">
    <property type="entry name" value="aconitase_mito"/>
    <property type="match status" value="1"/>
</dbReference>
<evidence type="ECO:0000256" key="5">
    <source>
        <dbReference type="ARBA" id="ARBA00019378"/>
    </source>
</evidence>
<dbReference type="PROSITE" id="PS01244">
    <property type="entry name" value="ACONITASE_2"/>
    <property type="match status" value="1"/>
</dbReference>
<evidence type="ECO:0000256" key="10">
    <source>
        <dbReference type="ARBA" id="ARBA00023014"/>
    </source>
</evidence>
<dbReference type="PRINTS" id="PR00415">
    <property type="entry name" value="ACONITASE"/>
</dbReference>
<keyword evidence="9" id="KW-0408">Iron</keyword>
<sequence length="755" mass="81795">MAFDIEMIKSVYARMGERIENARRVVGTPLTLAEKILYAHLYQGNATEAYERGKSYVDFAPDRVAMQDATAQMALLQFMQAGKEKVAVPSTVHCDHLIQAKVGATEDLKIANDTNKEVYDFLGSVSNKYGIGFWKPGAGIIHQVVLENYAFPGAMMIGTDSHTPNAGGLGMIAIGVGGADAVDVMAGMPWELKFPKLIGIKLTGQLSGWVSAKDVILKVAGILTVKGGTGCIVEYFGEGADSLSATGKGTICNMGAEIGATTSLFAYSSKMKEYLAATGRSDVAELADANSENLRADDEVMANPEKYYDQVIEINLSELEPHINGPYTPDLAWPLSKFAEAVKENGYPQKLEVGLIGSCTNSSYEDLTRAASLAQQAIDKQLKVKSEFTITPGSETVRYTAERDGILDTFEQIGGVVMANACGPCIGQWARHTDDPEKANSIITSFNRNFAKRNDGNPATRAFVASPELVTALAIAGDLTFNPLKDKLLNEKGEEVMLDEPKGLEAPAKGYAVEDNGYQAPAEDGSGVEVIVKEDSERLQLLEGFAAWNGQDLKGLKLLLKAHGKCTTDHISMAGPWLRFRGHLDNISNNCFIGAINAYNQKANEVKNQLTGEYGEVPATGRAYKAAGLGSVVFGDENYGEGSSREHAAMEPRHLGVRAIIVKSFARIHETNLKKQGMLALTFVNKEDYDKVQEDDSIDIINLDKFTPDNNLTVVLNHKDGSKDEFEVAHTYNQAQIEWFKAGSALNLIKQQGGN</sequence>
<evidence type="ECO:0000256" key="11">
    <source>
        <dbReference type="ARBA" id="ARBA00023239"/>
    </source>
</evidence>
<dbReference type="Gene3D" id="3.30.499.10">
    <property type="entry name" value="Aconitase, domain 3"/>
    <property type="match status" value="2"/>
</dbReference>
<evidence type="ECO:0000313" key="19">
    <source>
        <dbReference type="Proteomes" id="UP001403385"/>
    </source>
</evidence>
<keyword evidence="7" id="KW-0479">Metal-binding</keyword>
<dbReference type="EMBL" id="JBDKWZ010000005">
    <property type="protein sequence ID" value="MEN7548280.1"/>
    <property type="molecule type" value="Genomic_DNA"/>
</dbReference>
<evidence type="ECO:0000256" key="14">
    <source>
        <dbReference type="ARBA" id="ARBA00031081"/>
    </source>
</evidence>
<dbReference type="Pfam" id="PF00694">
    <property type="entry name" value="Aconitase_C"/>
    <property type="match status" value="1"/>
</dbReference>
<dbReference type="Gene3D" id="3.20.19.10">
    <property type="entry name" value="Aconitase, domain 4"/>
    <property type="match status" value="1"/>
</dbReference>
<evidence type="ECO:0000256" key="12">
    <source>
        <dbReference type="ARBA" id="ARBA00023501"/>
    </source>
</evidence>
<keyword evidence="8" id="KW-0809">Transit peptide</keyword>
<dbReference type="FunFam" id="3.20.19.10:FF:000002">
    <property type="entry name" value="Aconitate hydratase, mitochondrial"/>
    <property type="match status" value="1"/>
</dbReference>
<dbReference type="Gene3D" id="3.40.1060.10">
    <property type="entry name" value="Aconitase, Domain 2"/>
    <property type="match status" value="1"/>
</dbReference>
<dbReference type="GO" id="GO:0046872">
    <property type="term" value="F:metal ion binding"/>
    <property type="evidence" value="ECO:0007669"/>
    <property type="project" value="UniProtKB-KW"/>
</dbReference>
<feature type="domain" description="Aconitase/3-isopropylmalate dehydratase large subunit alpha/beta/alpha" evidence="16">
    <location>
        <begin position="34"/>
        <end position="477"/>
    </location>
</feature>
<dbReference type="EC" id="4.2.1.3" evidence="4"/>
<accession>A0AAW9S743</accession>
<evidence type="ECO:0000256" key="6">
    <source>
        <dbReference type="ARBA" id="ARBA00022532"/>
    </source>
</evidence>
<organism evidence="18 19">
    <name type="scientific">Rapidithrix thailandica</name>
    <dbReference type="NCBI Taxonomy" id="413964"/>
    <lineage>
        <taxon>Bacteria</taxon>
        <taxon>Pseudomonadati</taxon>
        <taxon>Bacteroidota</taxon>
        <taxon>Cytophagia</taxon>
        <taxon>Cytophagales</taxon>
        <taxon>Flammeovirgaceae</taxon>
        <taxon>Rapidithrix</taxon>
    </lineage>
</organism>
<evidence type="ECO:0000256" key="13">
    <source>
        <dbReference type="ARBA" id="ARBA00029682"/>
    </source>
</evidence>
<comment type="catalytic activity">
    <reaction evidence="12">
        <text>citrate = D-threo-isocitrate</text>
        <dbReference type="Rhea" id="RHEA:10336"/>
        <dbReference type="ChEBI" id="CHEBI:15562"/>
        <dbReference type="ChEBI" id="CHEBI:16947"/>
        <dbReference type="EC" id="4.2.1.3"/>
    </reaction>
</comment>
<evidence type="ECO:0000256" key="3">
    <source>
        <dbReference type="ARBA" id="ARBA00007185"/>
    </source>
</evidence>
<keyword evidence="19" id="KW-1185">Reference proteome</keyword>
<dbReference type="InterPro" id="IPR015928">
    <property type="entry name" value="Aconitase/3IPM_dehydase_swvl"/>
</dbReference>
<dbReference type="FunFam" id="3.30.499.10:FF:000004">
    <property type="entry name" value="Aconitate hydratase, mitochondrial"/>
    <property type="match status" value="1"/>
</dbReference>
<dbReference type="SUPFAM" id="SSF53732">
    <property type="entry name" value="Aconitase iron-sulfur domain"/>
    <property type="match status" value="1"/>
</dbReference>
<proteinExistence type="inferred from homology"/>
<dbReference type="InterPro" id="IPR036008">
    <property type="entry name" value="Aconitase_4Fe-4S_dom"/>
</dbReference>
<evidence type="ECO:0000259" key="16">
    <source>
        <dbReference type="Pfam" id="PF00330"/>
    </source>
</evidence>
<evidence type="ECO:0000256" key="15">
    <source>
        <dbReference type="ARBA" id="ARBA00031977"/>
    </source>
</evidence>
<dbReference type="SUPFAM" id="SSF52016">
    <property type="entry name" value="LeuD/IlvD-like"/>
    <property type="match status" value="1"/>
</dbReference>
<evidence type="ECO:0000256" key="2">
    <source>
        <dbReference type="ARBA" id="ARBA00004717"/>
    </source>
</evidence>
<dbReference type="AlphaFoldDB" id="A0AAW9S743"/>
<evidence type="ECO:0000256" key="1">
    <source>
        <dbReference type="ARBA" id="ARBA00001966"/>
    </source>
</evidence>
<name>A0AAW9S743_9BACT</name>
<dbReference type="Proteomes" id="UP001403385">
    <property type="component" value="Unassembled WGS sequence"/>
</dbReference>
<dbReference type="InterPro" id="IPR050926">
    <property type="entry name" value="Aconitase/IPM_isomerase"/>
</dbReference>
<dbReference type="PANTHER" id="PTHR43160">
    <property type="entry name" value="ACONITATE HYDRATASE B"/>
    <property type="match status" value="1"/>
</dbReference>
<dbReference type="InterPro" id="IPR006248">
    <property type="entry name" value="Aconitase_mito-like"/>
</dbReference>
<evidence type="ECO:0000256" key="7">
    <source>
        <dbReference type="ARBA" id="ARBA00022723"/>
    </source>
</evidence>
<dbReference type="InterPro" id="IPR001030">
    <property type="entry name" value="Acoase/IPM_deHydtase_lsu_aba"/>
</dbReference>
<keyword evidence="11 18" id="KW-0456">Lyase</keyword>
<dbReference type="GO" id="GO:0051539">
    <property type="term" value="F:4 iron, 4 sulfur cluster binding"/>
    <property type="evidence" value="ECO:0007669"/>
    <property type="project" value="InterPro"/>
</dbReference>
<dbReference type="InterPro" id="IPR015931">
    <property type="entry name" value="Acnase/IPM_dHydase_lsu_aba_1/3"/>
</dbReference>
<evidence type="ECO:0000259" key="17">
    <source>
        <dbReference type="Pfam" id="PF00694"/>
    </source>
</evidence>
<dbReference type="InterPro" id="IPR000573">
    <property type="entry name" value="AconitaseA/IPMdHydase_ssu_swvl"/>
</dbReference>
<dbReference type="Pfam" id="PF00330">
    <property type="entry name" value="Aconitase"/>
    <property type="match status" value="1"/>
</dbReference>
<feature type="domain" description="Aconitase A/isopropylmalate dehydratase small subunit swivel" evidence="17">
    <location>
        <begin position="558"/>
        <end position="685"/>
    </location>
</feature>
<evidence type="ECO:0000256" key="8">
    <source>
        <dbReference type="ARBA" id="ARBA00022946"/>
    </source>
</evidence>
<comment type="cofactor">
    <cofactor evidence="1">
        <name>[4Fe-4S] cluster</name>
        <dbReference type="ChEBI" id="CHEBI:49883"/>
    </cofactor>
</comment>
<dbReference type="InterPro" id="IPR015932">
    <property type="entry name" value="Aconitase_dom2"/>
</dbReference>
<dbReference type="PROSITE" id="PS00450">
    <property type="entry name" value="ACONITASE_1"/>
    <property type="match status" value="1"/>
</dbReference>
<dbReference type="GO" id="GO:0005829">
    <property type="term" value="C:cytosol"/>
    <property type="evidence" value="ECO:0007669"/>
    <property type="project" value="TreeGrafter"/>
</dbReference>
<dbReference type="NCBIfam" id="NF005558">
    <property type="entry name" value="PRK07229.1"/>
    <property type="match status" value="1"/>
</dbReference>
<dbReference type="PANTHER" id="PTHR43160:SF3">
    <property type="entry name" value="ACONITATE HYDRATASE, MITOCHONDRIAL"/>
    <property type="match status" value="1"/>
</dbReference>
<gene>
    <name evidence="18" type="ORF">AAG747_10205</name>
</gene>
<comment type="caution">
    <text evidence="18">The sequence shown here is derived from an EMBL/GenBank/DDBJ whole genome shotgun (WGS) entry which is preliminary data.</text>
</comment>
<dbReference type="FunFam" id="3.30.499.10:FF:000003">
    <property type="entry name" value="Aconitate hydratase, mitochondrial"/>
    <property type="match status" value="1"/>
</dbReference>
<comment type="pathway">
    <text evidence="2">Carbohydrate metabolism; tricarboxylic acid cycle; isocitrate from oxaloacetate: step 2/2.</text>
</comment>
<keyword evidence="6" id="KW-0816">Tricarboxylic acid cycle</keyword>
<dbReference type="CDD" id="cd01584">
    <property type="entry name" value="AcnA_Mitochondrial"/>
    <property type="match status" value="1"/>
</dbReference>
<dbReference type="FunFam" id="3.40.1060.10:FF:000001">
    <property type="entry name" value="Aconitate hydratase, mitochondrial"/>
    <property type="match status" value="1"/>
</dbReference>
<dbReference type="RefSeq" id="WP_346821059.1">
    <property type="nucleotide sequence ID" value="NZ_JBDKWZ010000005.1"/>
</dbReference>